<dbReference type="PROSITE" id="PS50207">
    <property type="entry name" value="CASPASE_P10"/>
    <property type="match status" value="1"/>
</dbReference>
<dbReference type="Gene3D" id="3.40.50.1460">
    <property type="match status" value="1"/>
</dbReference>
<feature type="region of interest" description="Disordered" evidence="3">
    <location>
        <begin position="21"/>
        <end position="70"/>
    </location>
</feature>
<dbReference type="PROSITE" id="PS01122">
    <property type="entry name" value="CASPASE_CYS"/>
    <property type="match status" value="1"/>
</dbReference>
<evidence type="ECO:0000313" key="7">
    <source>
        <dbReference type="Proteomes" id="UP000249218"/>
    </source>
</evidence>
<comment type="similarity">
    <text evidence="1 2">Belongs to the peptidase C14A family.</text>
</comment>
<dbReference type="InterPro" id="IPR002138">
    <property type="entry name" value="Pept_C14_p10"/>
</dbReference>
<gene>
    <name evidence="6" type="primary">HaOG203135</name>
    <name evidence="6" type="ORF">B5X24_HaOG203135</name>
</gene>
<evidence type="ECO:0000256" key="1">
    <source>
        <dbReference type="ARBA" id="ARBA00010134"/>
    </source>
</evidence>
<dbReference type="AlphaFoldDB" id="A0A2W1BWQ4"/>
<dbReference type="InterPro" id="IPR011600">
    <property type="entry name" value="Pept_C14_caspase"/>
</dbReference>
<dbReference type="EMBL" id="KZ149924">
    <property type="protein sequence ID" value="PZC77627.1"/>
    <property type="molecule type" value="Genomic_DNA"/>
</dbReference>
<evidence type="ECO:0000256" key="2">
    <source>
        <dbReference type="RuleBase" id="RU003971"/>
    </source>
</evidence>
<sequence>MANENNDYYKLDPGFQIVSRKGRGKKKWKSKAKYSSNNSTGDSKSESDTLELGENSNVMDDVADVSSGVEDSEEVTYRDILTARDSSITVPRAENRVSLDAMMNAPPEYAKSEEVMTAELKTLESSLEKLNMEDESVFTESSEPKMEYVINKRALPKEATTYELEKFEKNALIIFNQENIEGHQRRLGTEQDVEALTSTFGSFGFEVTPHKDLTHDELFKELKAFSEKDFTDYGCVAVAVLTHGSNNGLLRAKDQQYSEIKIINHFKDYSKSTLVTKPKLIIIQACRGTKIKEGVPVFRSGKIRKDLDEEDLEPYILPVESDLLILHSSYVGSPSHRNELHGSWFIQALCNKINALSTTHDLESIITEVKREVAINKQHEEYNRRTFEMDINKQMPVMTSTLIRKLYLKRFGDIPKTPTFVDRARRSSDSKNQVLDASMASSPGTPLLIQFGPCNCFLDHFTYMRNCLRYFVEENPHDVAGQSILDVANTFEDGVEFNTSKDRMCKAISYYLMTNARSSHFYKYLYFYNSPRSPPQTPFFNNKN</sequence>
<organism evidence="6 7">
    <name type="scientific">Helicoverpa armigera</name>
    <name type="common">Cotton bollworm</name>
    <name type="synonym">Heliothis armigera</name>
    <dbReference type="NCBI Taxonomy" id="29058"/>
    <lineage>
        <taxon>Eukaryota</taxon>
        <taxon>Metazoa</taxon>
        <taxon>Ecdysozoa</taxon>
        <taxon>Arthropoda</taxon>
        <taxon>Hexapoda</taxon>
        <taxon>Insecta</taxon>
        <taxon>Pterygota</taxon>
        <taxon>Neoptera</taxon>
        <taxon>Endopterygota</taxon>
        <taxon>Lepidoptera</taxon>
        <taxon>Glossata</taxon>
        <taxon>Ditrysia</taxon>
        <taxon>Noctuoidea</taxon>
        <taxon>Noctuidae</taxon>
        <taxon>Heliothinae</taxon>
        <taxon>Helicoverpa</taxon>
    </lineage>
</organism>
<dbReference type="Pfam" id="PF00656">
    <property type="entry name" value="Peptidase_C14"/>
    <property type="match status" value="1"/>
</dbReference>
<evidence type="ECO:0000259" key="4">
    <source>
        <dbReference type="PROSITE" id="PS50207"/>
    </source>
</evidence>
<dbReference type="PRINTS" id="PR00376">
    <property type="entry name" value="IL1BCENZYME"/>
</dbReference>
<dbReference type="SMART" id="SM00115">
    <property type="entry name" value="CASc"/>
    <property type="match status" value="1"/>
</dbReference>
<dbReference type="InterPro" id="IPR033139">
    <property type="entry name" value="Caspase_cys_AS"/>
</dbReference>
<evidence type="ECO:0000259" key="5">
    <source>
        <dbReference type="PROSITE" id="PS50208"/>
    </source>
</evidence>
<dbReference type="OrthoDB" id="6114029at2759"/>
<feature type="domain" description="Caspase family p20" evidence="5">
    <location>
        <begin position="168"/>
        <end position="290"/>
    </location>
</feature>
<dbReference type="InterPro" id="IPR029030">
    <property type="entry name" value="Caspase-like_dom_sf"/>
</dbReference>
<dbReference type="GO" id="GO:0006508">
    <property type="term" value="P:proteolysis"/>
    <property type="evidence" value="ECO:0007669"/>
    <property type="project" value="InterPro"/>
</dbReference>
<dbReference type="PANTHER" id="PTHR22576">
    <property type="entry name" value="MUCOSA ASSOCIATED LYMPHOID TISSUE LYMPHOMA TRANSLOCATION PROTEIN 1/PARACASPASE"/>
    <property type="match status" value="1"/>
</dbReference>
<dbReference type="InterPro" id="IPR015917">
    <property type="entry name" value="Pept_C14A"/>
</dbReference>
<dbReference type="Proteomes" id="UP000249218">
    <property type="component" value="Unassembled WGS sequence"/>
</dbReference>
<keyword evidence="7" id="KW-1185">Reference proteome</keyword>
<evidence type="ECO:0000313" key="6">
    <source>
        <dbReference type="EMBL" id="PZC77627.1"/>
    </source>
</evidence>
<protein>
    <recommendedName>
        <fullName evidence="8">Caspase-4</fullName>
    </recommendedName>
</protein>
<accession>A0A2W1BWQ4</accession>
<reference evidence="6 7" key="1">
    <citation type="journal article" date="2017" name="BMC Biol.">
        <title>Genomic innovations, transcriptional plasticity and gene loss underlying the evolution and divergence of two highly polyphagous and invasive Helicoverpa pest species.</title>
        <authorList>
            <person name="Pearce S.L."/>
            <person name="Clarke D.F."/>
            <person name="East P.D."/>
            <person name="Elfekih S."/>
            <person name="Gordon K.H."/>
            <person name="Jermiin L.S."/>
            <person name="McGaughran A."/>
            <person name="Oakeshott J.G."/>
            <person name="Papanikolaou A."/>
            <person name="Perera O.P."/>
            <person name="Rane R.V."/>
            <person name="Richards S."/>
            <person name="Tay W.T."/>
            <person name="Walsh T.K."/>
            <person name="Anderson A."/>
            <person name="Anderson C.J."/>
            <person name="Asgari S."/>
            <person name="Board P.G."/>
            <person name="Bretschneider A."/>
            <person name="Campbell P.M."/>
            <person name="Chertemps T."/>
            <person name="Christeller J.T."/>
            <person name="Coppin C.W."/>
            <person name="Downes S.J."/>
            <person name="Duan G."/>
            <person name="Farnsworth C.A."/>
            <person name="Good R.T."/>
            <person name="Han L.B."/>
            <person name="Han Y.C."/>
            <person name="Hatje K."/>
            <person name="Horne I."/>
            <person name="Huang Y.P."/>
            <person name="Hughes D.S."/>
            <person name="Jacquin-Joly E."/>
            <person name="James W."/>
            <person name="Jhangiani S."/>
            <person name="Kollmar M."/>
            <person name="Kuwar S.S."/>
            <person name="Li S."/>
            <person name="Liu N.Y."/>
            <person name="Maibeche M.T."/>
            <person name="Miller J.R."/>
            <person name="Montagne N."/>
            <person name="Perry T."/>
            <person name="Qu J."/>
            <person name="Song S.V."/>
            <person name="Sutton G.G."/>
            <person name="Vogel H."/>
            <person name="Walenz B.P."/>
            <person name="Xu W."/>
            <person name="Zhang H.J."/>
            <person name="Zou Z."/>
            <person name="Batterham P."/>
            <person name="Edwards O.R."/>
            <person name="Feyereisen R."/>
            <person name="Gibbs R.A."/>
            <person name="Heckel D.G."/>
            <person name="McGrath A."/>
            <person name="Robin C."/>
            <person name="Scherer S.E."/>
            <person name="Worley K.C."/>
            <person name="Wu Y.D."/>
        </authorList>
    </citation>
    <scope>NUCLEOTIDE SEQUENCE [LARGE SCALE GENOMIC DNA]</scope>
    <source>
        <strain evidence="6">Harm_GR_Male_#8</strain>
        <tissue evidence="6">Whole organism</tissue>
    </source>
</reference>
<dbReference type="SUPFAM" id="SSF52129">
    <property type="entry name" value="Caspase-like"/>
    <property type="match status" value="1"/>
</dbReference>
<dbReference type="PANTHER" id="PTHR22576:SF41">
    <property type="entry name" value="CASPASE 14, APOPTOSIS-RELATED CYSTEINE PEPTIDASE"/>
    <property type="match status" value="1"/>
</dbReference>
<evidence type="ECO:0008006" key="8">
    <source>
        <dbReference type="Google" id="ProtNLM"/>
    </source>
</evidence>
<dbReference type="PROSITE" id="PS50208">
    <property type="entry name" value="CASPASE_P20"/>
    <property type="match status" value="1"/>
</dbReference>
<name>A0A2W1BWQ4_HELAM</name>
<evidence type="ECO:0000256" key="3">
    <source>
        <dbReference type="SAM" id="MobiDB-lite"/>
    </source>
</evidence>
<dbReference type="InterPro" id="IPR001309">
    <property type="entry name" value="Pept_C14_p20"/>
</dbReference>
<dbReference type="GO" id="GO:0004197">
    <property type="term" value="F:cysteine-type endopeptidase activity"/>
    <property type="evidence" value="ECO:0007669"/>
    <property type="project" value="InterPro"/>
</dbReference>
<dbReference type="InterPro" id="IPR052039">
    <property type="entry name" value="Caspase-related_regulators"/>
</dbReference>
<feature type="compositionally biased region" description="Basic residues" evidence="3">
    <location>
        <begin position="21"/>
        <end position="32"/>
    </location>
</feature>
<proteinExistence type="inferred from homology"/>
<feature type="domain" description="Caspase family p10" evidence="4">
    <location>
        <begin position="313"/>
        <end position="410"/>
    </location>
</feature>